<organism evidence="3">
    <name type="scientific">hydrothermal vent metagenome</name>
    <dbReference type="NCBI Taxonomy" id="652676"/>
    <lineage>
        <taxon>unclassified sequences</taxon>
        <taxon>metagenomes</taxon>
        <taxon>ecological metagenomes</taxon>
    </lineage>
</organism>
<gene>
    <name evidence="3" type="ORF">MNB_SM-4-1498</name>
</gene>
<reference evidence="3" key="1">
    <citation type="submission" date="2016-10" db="EMBL/GenBank/DDBJ databases">
        <authorList>
            <person name="de Groot N.N."/>
        </authorList>
    </citation>
    <scope>NUCLEOTIDE SEQUENCE</scope>
</reference>
<dbReference type="FunFam" id="3.30.70.270:FF:000001">
    <property type="entry name" value="Diguanylate cyclase domain protein"/>
    <property type="match status" value="1"/>
</dbReference>
<evidence type="ECO:0000259" key="2">
    <source>
        <dbReference type="PROSITE" id="PS50887"/>
    </source>
</evidence>
<proteinExistence type="predicted"/>
<dbReference type="SUPFAM" id="SSF55073">
    <property type="entry name" value="Nucleotide cyclase"/>
    <property type="match status" value="1"/>
</dbReference>
<dbReference type="PANTHER" id="PTHR45138">
    <property type="entry name" value="REGULATORY COMPONENTS OF SENSORY TRANSDUCTION SYSTEM"/>
    <property type="match status" value="1"/>
</dbReference>
<dbReference type="Gene3D" id="3.30.70.270">
    <property type="match status" value="1"/>
</dbReference>
<feature type="transmembrane region" description="Helical" evidence="1">
    <location>
        <begin position="192"/>
        <end position="214"/>
    </location>
</feature>
<protein>
    <submittedName>
        <fullName evidence="3">Diguanylate cyclase (GGDEF domain)</fullName>
    </submittedName>
</protein>
<sequence length="416" mass="48179">MKNKNLEKRITLRYASALFIIAILSTSSFYTLYKFLEESSSTAYIVNISGKQRMLGQHIALDVHRVYHSLQNHKNSIYKTDLVIENLLTHIKEMKETNKILSTGELPNGDNIILSPKIHAIYFNELNLKKRVDEYVELSNRLSKFKELEQIDTIVYEIDSKSEQLLMDLDKAVKQYEFEGSQKLQELQNLEILAWILVIFTLLLEVIFIFQPIVKKIVSLMDENDNVLNSLEKEVELRTLKLREANHTLKEIASKDPMTGLNNRLTLEDDIEKAIQHFEEHKAPFSLLSFDIDWFKKVNDKYGHDIGDIVIKDVSHILQKSVREEDKVYRAGGEEFVLLLNRVSLEDTHKIAEKIRLLIERKVFKVDTEEFSKTISGGLYHTSISNAKSIAHVLKIVDNALYKSKKEGRNRVTEVS</sequence>
<dbReference type="AlphaFoldDB" id="A0A1W1BP18"/>
<dbReference type="InterPro" id="IPR050469">
    <property type="entry name" value="Diguanylate_Cyclase"/>
</dbReference>
<keyword evidence="1" id="KW-1133">Transmembrane helix</keyword>
<dbReference type="Pfam" id="PF00990">
    <property type="entry name" value="GGDEF"/>
    <property type="match status" value="1"/>
</dbReference>
<dbReference type="InterPro" id="IPR000160">
    <property type="entry name" value="GGDEF_dom"/>
</dbReference>
<evidence type="ECO:0000313" key="3">
    <source>
        <dbReference type="EMBL" id="SFV55318.1"/>
    </source>
</evidence>
<dbReference type="CDD" id="cd01949">
    <property type="entry name" value="GGDEF"/>
    <property type="match status" value="1"/>
</dbReference>
<dbReference type="PANTHER" id="PTHR45138:SF9">
    <property type="entry name" value="DIGUANYLATE CYCLASE DGCM-RELATED"/>
    <property type="match status" value="1"/>
</dbReference>
<dbReference type="InterPro" id="IPR029787">
    <property type="entry name" value="Nucleotide_cyclase"/>
</dbReference>
<evidence type="ECO:0000256" key="1">
    <source>
        <dbReference type="SAM" id="Phobius"/>
    </source>
</evidence>
<name>A0A1W1BP18_9ZZZZ</name>
<feature type="domain" description="GGDEF" evidence="2">
    <location>
        <begin position="283"/>
        <end position="416"/>
    </location>
</feature>
<feature type="transmembrane region" description="Helical" evidence="1">
    <location>
        <begin position="12"/>
        <end position="33"/>
    </location>
</feature>
<dbReference type="SMART" id="SM00267">
    <property type="entry name" value="GGDEF"/>
    <property type="match status" value="1"/>
</dbReference>
<dbReference type="PROSITE" id="PS50887">
    <property type="entry name" value="GGDEF"/>
    <property type="match status" value="1"/>
</dbReference>
<keyword evidence="1" id="KW-0812">Transmembrane</keyword>
<dbReference type="GO" id="GO:0052621">
    <property type="term" value="F:diguanylate cyclase activity"/>
    <property type="evidence" value="ECO:0007669"/>
    <property type="project" value="TreeGrafter"/>
</dbReference>
<accession>A0A1W1BP18</accession>
<keyword evidence="1" id="KW-0472">Membrane</keyword>
<dbReference type="InterPro" id="IPR043128">
    <property type="entry name" value="Rev_trsase/Diguanyl_cyclase"/>
</dbReference>
<dbReference type="NCBIfam" id="TIGR00254">
    <property type="entry name" value="GGDEF"/>
    <property type="match status" value="1"/>
</dbReference>
<dbReference type="EMBL" id="FPHF01000029">
    <property type="protein sequence ID" value="SFV55318.1"/>
    <property type="molecule type" value="Genomic_DNA"/>
</dbReference>